<evidence type="ECO:0000256" key="1">
    <source>
        <dbReference type="SAM" id="MobiDB-lite"/>
    </source>
</evidence>
<reference evidence="2" key="1">
    <citation type="journal article" date="2020" name="Fungal Divers.">
        <title>Resolving the Mortierellaceae phylogeny through synthesis of multi-gene phylogenetics and phylogenomics.</title>
        <authorList>
            <person name="Vandepol N."/>
            <person name="Liber J."/>
            <person name="Desiro A."/>
            <person name="Na H."/>
            <person name="Kennedy M."/>
            <person name="Barry K."/>
            <person name="Grigoriev I.V."/>
            <person name="Miller A.N."/>
            <person name="O'Donnell K."/>
            <person name="Stajich J.E."/>
            <person name="Bonito G."/>
        </authorList>
    </citation>
    <scope>NUCLEOTIDE SEQUENCE</scope>
    <source>
        <strain evidence="2">REB-010B</strain>
    </source>
</reference>
<dbReference type="AlphaFoldDB" id="A0A9P6V156"/>
<evidence type="ECO:0000313" key="3">
    <source>
        <dbReference type="Proteomes" id="UP000738325"/>
    </source>
</evidence>
<organism evidence="2 3">
    <name type="scientific">Dissophora globulifera</name>
    <dbReference type="NCBI Taxonomy" id="979702"/>
    <lineage>
        <taxon>Eukaryota</taxon>
        <taxon>Fungi</taxon>
        <taxon>Fungi incertae sedis</taxon>
        <taxon>Mucoromycota</taxon>
        <taxon>Mortierellomycotina</taxon>
        <taxon>Mortierellomycetes</taxon>
        <taxon>Mortierellales</taxon>
        <taxon>Mortierellaceae</taxon>
        <taxon>Dissophora</taxon>
    </lineage>
</organism>
<feature type="region of interest" description="Disordered" evidence="1">
    <location>
        <begin position="104"/>
        <end position="176"/>
    </location>
</feature>
<gene>
    <name evidence="2" type="ORF">BGZ99_000018</name>
</gene>
<dbReference type="Proteomes" id="UP000738325">
    <property type="component" value="Unassembled WGS sequence"/>
</dbReference>
<dbReference type="EMBL" id="JAAAIP010000001">
    <property type="protein sequence ID" value="KAG0330547.1"/>
    <property type="molecule type" value="Genomic_DNA"/>
</dbReference>
<evidence type="ECO:0000313" key="2">
    <source>
        <dbReference type="EMBL" id="KAG0330547.1"/>
    </source>
</evidence>
<feature type="region of interest" description="Disordered" evidence="1">
    <location>
        <begin position="1"/>
        <end position="22"/>
    </location>
</feature>
<name>A0A9P6V156_9FUNG</name>
<feature type="compositionally biased region" description="Polar residues" evidence="1">
    <location>
        <begin position="115"/>
        <end position="140"/>
    </location>
</feature>
<feature type="compositionally biased region" description="Low complexity" evidence="1">
    <location>
        <begin position="1"/>
        <end position="17"/>
    </location>
</feature>
<proteinExistence type="predicted"/>
<sequence>MQQRTNSGGDSSDSNRSATSNVRLALNRKRRSGEDLHGFFTARVNAQYSNASDDRSSDSNSNSCIRNRASSITINNKPAKHLCERRTSLLSGLDSYVSGNINNSDNTKFYDYHPDSSSNSVRKSLQSPDSPPQNWHSNLWSKRRRSSTSCPEIDRDSPDMWSSRAGYQISVSTRGK</sequence>
<protein>
    <submittedName>
        <fullName evidence="2">Uncharacterized protein</fullName>
    </submittedName>
</protein>
<keyword evidence="3" id="KW-1185">Reference proteome</keyword>
<accession>A0A9P6V156</accession>
<comment type="caution">
    <text evidence="2">The sequence shown here is derived from an EMBL/GenBank/DDBJ whole genome shotgun (WGS) entry which is preliminary data.</text>
</comment>